<dbReference type="GO" id="GO:0005576">
    <property type="term" value="C:extracellular region"/>
    <property type="evidence" value="ECO:0007669"/>
    <property type="project" value="UniProtKB-SubCell"/>
</dbReference>
<dbReference type="Proteomes" id="UP000198211">
    <property type="component" value="Unassembled WGS sequence"/>
</dbReference>
<comment type="similarity">
    <text evidence="3">Belongs to the RxLR effector family.</text>
</comment>
<accession>A0A225UWA8</accession>
<evidence type="ECO:0000256" key="3">
    <source>
        <dbReference type="ARBA" id="ARBA00010400"/>
    </source>
</evidence>
<evidence type="ECO:0000256" key="2">
    <source>
        <dbReference type="ARBA" id="ARBA00004613"/>
    </source>
</evidence>
<protein>
    <submittedName>
        <fullName evidence="8">RxLR effector protein</fullName>
    </submittedName>
</protein>
<dbReference type="InterPro" id="IPR054463">
    <property type="entry name" value="PexRD54_WY"/>
</dbReference>
<dbReference type="AlphaFoldDB" id="A0A225UWA8"/>
<keyword evidence="6" id="KW-0843">Virulence</keyword>
<evidence type="ECO:0000256" key="1">
    <source>
        <dbReference type="ARBA" id="ARBA00004340"/>
    </source>
</evidence>
<keyword evidence="9" id="KW-1185">Reference proteome</keyword>
<feature type="domain" description="RxLR effector PexRD54 WY" evidence="7">
    <location>
        <begin position="251"/>
        <end position="291"/>
    </location>
</feature>
<comment type="caution">
    <text evidence="8">The sequence shown here is derived from an EMBL/GenBank/DDBJ whole genome shotgun (WGS) entry which is preliminary data.</text>
</comment>
<gene>
    <name evidence="8" type="ORF">PHMEG_00032436</name>
</gene>
<proteinExistence type="inferred from homology"/>
<feature type="domain" description="RxLR effector PexRD54 WY" evidence="7">
    <location>
        <begin position="73"/>
        <end position="112"/>
    </location>
</feature>
<keyword evidence="5" id="KW-0732">Signal</keyword>
<dbReference type="EMBL" id="NBNE01010830">
    <property type="protein sequence ID" value="OWY97117.1"/>
    <property type="molecule type" value="Genomic_DNA"/>
</dbReference>
<reference evidence="9" key="1">
    <citation type="submission" date="2017-03" db="EMBL/GenBank/DDBJ databases">
        <title>Phytopthora megakarya and P. palmivora, two closely related causual agents of cacao black pod achieved similar genome size and gene model numbers by different mechanisms.</title>
        <authorList>
            <person name="Ali S."/>
            <person name="Shao J."/>
            <person name="Larry D.J."/>
            <person name="Kronmiller B."/>
            <person name="Shen D."/>
            <person name="Strem M.D."/>
            <person name="Melnick R.L."/>
            <person name="Guiltinan M.J."/>
            <person name="Tyler B.M."/>
            <person name="Meinhardt L.W."/>
            <person name="Bailey B.A."/>
        </authorList>
    </citation>
    <scope>NUCLEOTIDE SEQUENCE [LARGE SCALE GENOMIC DNA]</scope>
    <source>
        <strain evidence="9">zdho120</strain>
    </source>
</reference>
<keyword evidence="4" id="KW-0964">Secreted</keyword>
<evidence type="ECO:0000313" key="9">
    <source>
        <dbReference type="Proteomes" id="UP000198211"/>
    </source>
</evidence>
<evidence type="ECO:0000256" key="4">
    <source>
        <dbReference type="ARBA" id="ARBA00022525"/>
    </source>
</evidence>
<organism evidence="8 9">
    <name type="scientific">Phytophthora megakarya</name>
    <dbReference type="NCBI Taxonomy" id="4795"/>
    <lineage>
        <taxon>Eukaryota</taxon>
        <taxon>Sar</taxon>
        <taxon>Stramenopiles</taxon>
        <taxon>Oomycota</taxon>
        <taxon>Peronosporomycetes</taxon>
        <taxon>Peronosporales</taxon>
        <taxon>Peronosporaceae</taxon>
        <taxon>Phytophthora</taxon>
    </lineage>
</organism>
<dbReference type="OrthoDB" id="90111at2759"/>
<name>A0A225UWA8_9STRA</name>
<evidence type="ECO:0000313" key="8">
    <source>
        <dbReference type="EMBL" id="OWY97117.1"/>
    </source>
</evidence>
<evidence type="ECO:0000259" key="7">
    <source>
        <dbReference type="Pfam" id="PF22748"/>
    </source>
</evidence>
<comment type="subcellular location">
    <subcellularLocation>
        <location evidence="1">Host cell</location>
    </subcellularLocation>
    <subcellularLocation>
        <location evidence="2">Secreted</location>
    </subcellularLocation>
</comment>
<feature type="domain" description="RxLR effector PexRD54 WY" evidence="7">
    <location>
        <begin position="346"/>
        <end position="383"/>
    </location>
</feature>
<evidence type="ECO:0000256" key="6">
    <source>
        <dbReference type="ARBA" id="ARBA00023026"/>
    </source>
</evidence>
<evidence type="ECO:0000256" key="5">
    <source>
        <dbReference type="ARBA" id="ARBA00022729"/>
    </source>
</evidence>
<dbReference type="GO" id="GO:0043657">
    <property type="term" value="C:host cell"/>
    <property type="evidence" value="ECO:0007669"/>
    <property type="project" value="UniProtKB-SubCell"/>
</dbReference>
<sequence length="444" mass="51161">MLEKAGDNLLESPQFATWISYADKFNVKIPRKSQSKISVLTEYYRDEGLSKMLLTAERSPQKSSIVRKLQAEQFYHWLTTKTTPSDVFVFLMLNKAGDKLLDNPQFSAWITYLDDFNKKNPENKMSIVSVLKDYCNNEKLEKMLEVVKPLPTSEKIVKRLGTEQKWMNKETPDEFFKGLKLDQVGVNVFSSPQLKKWINYMKAYNKDNPKYQTTLIATLAKYYGNRKLVQMINAAKNVESTAPFAKRLESEQFQVWLKNQWTPGDIFKLMNLDDLDDKLFSSPAFVTWTKYLSVFNMENPTKKTTLLATLTPNYYSEKRVVQLLTRATTIPSTESIAAKLHAELYQHWLAMMKPPASVFTMLNLHTEGNKLFTTPQFRTWLQYNDDFAIKAVSKEDIATDSLKTTLTGFYETSALTRMVETAMKDPSTKTIATRVKGELLNNTT</sequence>
<dbReference type="Pfam" id="PF22748">
    <property type="entry name" value="PexRD54_WY"/>
    <property type="match status" value="3"/>
</dbReference>